<dbReference type="FunFam" id="3.90.70.10:FF:000067">
    <property type="entry name" value="Senescence-specific cysteine protease"/>
    <property type="match status" value="1"/>
</dbReference>
<evidence type="ECO:0000256" key="3">
    <source>
        <dbReference type="ARBA" id="ARBA00022729"/>
    </source>
</evidence>
<keyword evidence="3" id="KW-0732">Signal</keyword>
<dbReference type="InterPro" id="IPR038765">
    <property type="entry name" value="Papain-like_cys_pep_sf"/>
</dbReference>
<dbReference type="SMART" id="SM00645">
    <property type="entry name" value="Pept_C1"/>
    <property type="match status" value="1"/>
</dbReference>
<dbReference type="InterPro" id="IPR025660">
    <property type="entry name" value="Pept_his_AS"/>
</dbReference>
<evidence type="ECO:0000259" key="9">
    <source>
        <dbReference type="SMART" id="SM00848"/>
    </source>
</evidence>
<evidence type="ECO:0000256" key="1">
    <source>
        <dbReference type="ARBA" id="ARBA00008455"/>
    </source>
</evidence>
<evidence type="ECO:0000256" key="7">
    <source>
        <dbReference type="SAM" id="Phobius"/>
    </source>
</evidence>
<sequence length="378" mass="41019">METCSRDAHTANTGIKHKKYNLGSTMASNFSNKHMIMAPVLLIAVIFMTNIVSHTLAARELSTNTASSKTTADEAMMARYQKWMAQYGRTYKDDAEKAHRFQVFKENAKFVDRSNAEGKKYVLGTNKFADLTAKEFAAMHTGFKPMPPRANKLPGFKYENFTMLGDDVQVDWRQRGAVTGVKDQGQCGCCWAFSAVGAVEGINAIETGQLISLSEQQVLDCDESDGNNGCNGGYMDNVFQYVIDNGGITTEDDYPYSASEGMCQSIQPVATISGYQDVPSGDENALAGAVSNQPVSVAVDASSQAWQMYSGGLMTADSCGQNLDHAVLLVGYGSDNSGDEYWIAKNQWGQGWGDEGYMMLERGTNACGVAQQASYPTA</sequence>
<evidence type="ECO:0000259" key="8">
    <source>
        <dbReference type="SMART" id="SM00645"/>
    </source>
</evidence>
<feature type="domain" description="Cathepsin propeptide inhibitor" evidence="9">
    <location>
        <begin position="80"/>
        <end position="136"/>
    </location>
</feature>
<dbReference type="InterPro" id="IPR013201">
    <property type="entry name" value="Prot_inhib_I29"/>
</dbReference>
<evidence type="ECO:0000313" key="11">
    <source>
        <dbReference type="Proteomes" id="UP001497457"/>
    </source>
</evidence>
<evidence type="ECO:0000256" key="5">
    <source>
        <dbReference type="ARBA" id="ARBA00022807"/>
    </source>
</evidence>
<keyword evidence="2" id="KW-0645">Protease</keyword>
<dbReference type="CDD" id="cd02248">
    <property type="entry name" value="Peptidase_C1A"/>
    <property type="match status" value="1"/>
</dbReference>
<dbReference type="PROSITE" id="PS00639">
    <property type="entry name" value="THIOL_PROTEASE_HIS"/>
    <property type="match status" value="1"/>
</dbReference>
<keyword evidence="7" id="KW-1133">Transmembrane helix</keyword>
<organism evidence="10 11">
    <name type="scientific">Urochloa decumbens</name>
    <dbReference type="NCBI Taxonomy" id="240449"/>
    <lineage>
        <taxon>Eukaryota</taxon>
        <taxon>Viridiplantae</taxon>
        <taxon>Streptophyta</taxon>
        <taxon>Embryophyta</taxon>
        <taxon>Tracheophyta</taxon>
        <taxon>Spermatophyta</taxon>
        <taxon>Magnoliopsida</taxon>
        <taxon>Liliopsida</taxon>
        <taxon>Poales</taxon>
        <taxon>Poaceae</taxon>
        <taxon>PACMAD clade</taxon>
        <taxon>Panicoideae</taxon>
        <taxon>Panicodae</taxon>
        <taxon>Paniceae</taxon>
        <taxon>Melinidinae</taxon>
        <taxon>Urochloa</taxon>
    </lineage>
</organism>
<dbReference type="GO" id="GO:0008234">
    <property type="term" value="F:cysteine-type peptidase activity"/>
    <property type="evidence" value="ECO:0007669"/>
    <property type="project" value="UniProtKB-KW"/>
</dbReference>
<keyword evidence="7" id="KW-0472">Membrane</keyword>
<dbReference type="SMART" id="SM00848">
    <property type="entry name" value="Inhibitor_I29"/>
    <property type="match status" value="1"/>
</dbReference>
<dbReference type="GO" id="GO:0006508">
    <property type="term" value="P:proteolysis"/>
    <property type="evidence" value="ECO:0007669"/>
    <property type="project" value="UniProtKB-KW"/>
</dbReference>
<comment type="caution">
    <text evidence="10">The sequence shown here is derived from an EMBL/GenBank/DDBJ whole genome shotgun (WGS) entry which is preliminary data.</text>
</comment>
<evidence type="ECO:0000256" key="6">
    <source>
        <dbReference type="ARBA" id="ARBA00023157"/>
    </source>
</evidence>
<keyword evidence="6" id="KW-1015">Disulfide bond</keyword>
<dbReference type="PROSITE" id="PS00139">
    <property type="entry name" value="THIOL_PROTEASE_CYS"/>
    <property type="match status" value="1"/>
</dbReference>
<feature type="domain" description="Peptidase C1A papain C-terminal" evidence="8">
    <location>
        <begin position="166"/>
        <end position="377"/>
    </location>
</feature>
<reference evidence="10" key="1">
    <citation type="submission" date="2024-10" db="EMBL/GenBank/DDBJ databases">
        <authorList>
            <person name="Ryan C."/>
        </authorList>
    </citation>
    <scope>NUCLEOTIDE SEQUENCE [LARGE SCALE GENOMIC DNA]</scope>
</reference>
<keyword evidence="11" id="KW-1185">Reference proteome</keyword>
<dbReference type="Pfam" id="PF00112">
    <property type="entry name" value="Peptidase_C1"/>
    <property type="match status" value="1"/>
</dbReference>
<dbReference type="InterPro" id="IPR000668">
    <property type="entry name" value="Peptidase_C1A_C"/>
</dbReference>
<accession>A0ABC9H7D9</accession>
<dbReference type="Pfam" id="PF08246">
    <property type="entry name" value="Inhibitor_I29"/>
    <property type="match status" value="1"/>
</dbReference>
<keyword evidence="4" id="KW-0378">Hydrolase</keyword>
<evidence type="ECO:0000256" key="4">
    <source>
        <dbReference type="ARBA" id="ARBA00022801"/>
    </source>
</evidence>
<proteinExistence type="inferred from homology"/>
<keyword evidence="7" id="KW-0812">Transmembrane</keyword>
<evidence type="ECO:0000256" key="2">
    <source>
        <dbReference type="ARBA" id="ARBA00022670"/>
    </source>
</evidence>
<dbReference type="AlphaFoldDB" id="A0ABC9H7D9"/>
<feature type="transmembrane region" description="Helical" evidence="7">
    <location>
        <begin position="36"/>
        <end position="57"/>
    </location>
</feature>
<gene>
    <name evidence="10" type="ORF">URODEC1_LOCUS123246</name>
</gene>
<dbReference type="Proteomes" id="UP001497457">
    <property type="component" value="Unassembled WGS sequence"/>
</dbReference>
<dbReference type="PANTHER" id="PTHR12411">
    <property type="entry name" value="CYSTEINE PROTEASE FAMILY C1-RELATED"/>
    <property type="match status" value="1"/>
</dbReference>
<name>A0ABC9H7D9_9POAL</name>
<dbReference type="EMBL" id="CAXIPR030002840">
    <property type="protein sequence ID" value="CAM0150133.1"/>
    <property type="molecule type" value="Genomic_DNA"/>
</dbReference>
<dbReference type="InterPro" id="IPR039417">
    <property type="entry name" value="Peptidase_C1A_papain-like"/>
</dbReference>
<evidence type="ECO:0000313" key="10">
    <source>
        <dbReference type="EMBL" id="CAM0150133.1"/>
    </source>
</evidence>
<dbReference type="InterPro" id="IPR000169">
    <property type="entry name" value="Pept_cys_AS"/>
</dbReference>
<dbReference type="PRINTS" id="PR00705">
    <property type="entry name" value="PAPAIN"/>
</dbReference>
<dbReference type="SUPFAM" id="SSF54001">
    <property type="entry name" value="Cysteine proteinases"/>
    <property type="match status" value="1"/>
</dbReference>
<comment type="similarity">
    <text evidence="1">Belongs to the peptidase C1 family.</text>
</comment>
<dbReference type="InterPro" id="IPR013128">
    <property type="entry name" value="Peptidase_C1A"/>
</dbReference>
<dbReference type="Gene3D" id="3.90.70.10">
    <property type="entry name" value="Cysteine proteinases"/>
    <property type="match status" value="1"/>
</dbReference>
<keyword evidence="5" id="KW-0788">Thiol protease</keyword>
<protein>
    <submittedName>
        <fullName evidence="10">Uncharacterized protein</fullName>
    </submittedName>
</protein>